<reference evidence="6 7" key="1">
    <citation type="journal article" date="2010" name="Stand. Genomic Sci.">
        <title>Complete genome sequence of Haliangium ochraceum type strain (SMP-2).</title>
        <authorList>
            <consortium name="US DOE Joint Genome Institute (JGI-PGF)"/>
            <person name="Ivanova N."/>
            <person name="Daum C."/>
            <person name="Lang E."/>
            <person name="Abt B."/>
            <person name="Kopitz M."/>
            <person name="Saunders E."/>
            <person name="Lapidus A."/>
            <person name="Lucas S."/>
            <person name="Glavina Del Rio T."/>
            <person name="Nolan M."/>
            <person name="Tice H."/>
            <person name="Copeland A."/>
            <person name="Cheng J.F."/>
            <person name="Chen F."/>
            <person name="Bruce D."/>
            <person name="Goodwin L."/>
            <person name="Pitluck S."/>
            <person name="Mavromatis K."/>
            <person name="Pati A."/>
            <person name="Mikhailova N."/>
            <person name="Chen A."/>
            <person name="Palaniappan K."/>
            <person name="Land M."/>
            <person name="Hauser L."/>
            <person name="Chang Y.J."/>
            <person name="Jeffries C.D."/>
            <person name="Detter J.C."/>
            <person name="Brettin T."/>
            <person name="Rohde M."/>
            <person name="Goker M."/>
            <person name="Bristow J."/>
            <person name="Markowitz V."/>
            <person name="Eisen J.A."/>
            <person name="Hugenholtz P."/>
            <person name="Kyrpides N.C."/>
            <person name="Klenk H.P."/>
        </authorList>
    </citation>
    <scope>NUCLEOTIDE SEQUENCE [LARGE SCALE GENOMIC DNA]</scope>
    <source>
        <strain evidence="7">DSM 14365 / CIP 107738 / JCM 11303 / AJ 13395 / SMP-2</strain>
    </source>
</reference>
<proteinExistence type="predicted"/>
<gene>
    <name evidence="6" type="ordered locus">Hoch_1860</name>
</gene>
<dbReference type="OrthoDB" id="9810941at2"/>
<dbReference type="InterPro" id="IPR036259">
    <property type="entry name" value="MFS_trans_sf"/>
</dbReference>
<feature type="transmembrane region" description="Helical" evidence="5">
    <location>
        <begin position="98"/>
        <end position="123"/>
    </location>
</feature>
<dbReference type="HOGENOM" id="CLU_035309_1_1_7"/>
<evidence type="ECO:0000256" key="5">
    <source>
        <dbReference type="SAM" id="Phobius"/>
    </source>
</evidence>
<feature type="transmembrane region" description="Helical" evidence="5">
    <location>
        <begin position="327"/>
        <end position="350"/>
    </location>
</feature>
<feature type="transmembrane region" description="Helical" evidence="5">
    <location>
        <begin position="74"/>
        <end position="92"/>
    </location>
</feature>
<name>D0LYT8_HALO1</name>
<feature type="transmembrane region" description="Helical" evidence="5">
    <location>
        <begin position="356"/>
        <end position="378"/>
    </location>
</feature>
<dbReference type="InterPro" id="IPR011701">
    <property type="entry name" value="MFS"/>
</dbReference>
<protein>
    <submittedName>
        <fullName evidence="6">Major facilitator superfamily MFS_1</fullName>
    </submittedName>
</protein>
<dbReference type="InterPro" id="IPR051788">
    <property type="entry name" value="MFS_Transporter"/>
</dbReference>
<sequence length="385" mass="37948">MLTNARNCLIASASLFIANGFVLGAWASTIPEVAARLGLSEGRLGVVLLSFAIGGIGAMAMAPMIVRRTGALRLALVTGVGFAACLLLPVIAPSWALAIAGALVFGIAHGAMDISMNAYAVSLEQRVPRPVLSRLHGTFSVGAVAGALFGGALIASPLGSLSAAALTAVAGGLVLLPALRGEHLPAPGPGAQLEGQPAPARTPRSVLVALAFVGCACLSGEGAMIDWTAKLMRELGAEPFAASVVYACFAVGMAGGRFAGDSLRTWLGDRPLLVGGCVLAGGGIGLMLALGDPVLAMPAMLLAGLGVSNVVPIVFRTAGGIGPDGAASLALVTGCGYAGLLLGPPAIAAVAEFTGLRAALVVIVLAFALAAGAGGRALQAAPIAR</sequence>
<dbReference type="CDD" id="cd17393">
    <property type="entry name" value="MFS_MosC_like"/>
    <property type="match status" value="1"/>
</dbReference>
<evidence type="ECO:0000256" key="4">
    <source>
        <dbReference type="ARBA" id="ARBA00023136"/>
    </source>
</evidence>
<evidence type="ECO:0000313" key="7">
    <source>
        <dbReference type="Proteomes" id="UP000001880"/>
    </source>
</evidence>
<dbReference type="Proteomes" id="UP000001880">
    <property type="component" value="Chromosome"/>
</dbReference>
<evidence type="ECO:0000313" key="6">
    <source>
        <dbReference type="EMBL" id="ACY14408.1"/>
    </source>
</evidence>
<dbReference type="PANTHER" id="PTHR23514:SF13">
    <property type="entry name" value="INNER MEMBRANE PROTEIN YBJJ"/>
    <property type="match status" value="1"/>
</dbReference>
<keyword evidence="3 5" id="KW-1133">Transmembrane helix</keyword>
<feature type="transmembrane region" description="Helical" evidence="5">
    <location>
        <begin position="272"/>
        <end position="290"/>
    </location>
</feature>
<dbReference type="RefSeq" id="WP_012827016.1">
    <property type="nucleotide sequence ID" value="NC_013440.1"/>
</dbReference>
<feature type="transmembrane region" description="Helical" evidence="5">
    <location>
        <begin position="240"/>
        <end position="260"/>
    </location>
</feature>
<feature type="transmembrane region" description="Helical" evidence="5">
    <location>
        <begin position="43"/>
        <end position="62"/>
    </location>
</feature>
<keyword evidence="4 5" id="KW-0472">Membrane</keyword>
<evidence type="ECO:0000256" key="1">
    <source>
        <dbReference type="ARBA" id="ARBA00004141"/>
    </source>
</evidence>
<dbReference type="KEGG" id="hoh:Hoch_1860"/>
<evidence type="ECO:0000256" key="2">
    <source>
        <dbReference type="ARBA" id="ARBA00022692"/>
    </source>
</evidence>
<dbReference type="EMBL" id="CP001804">
    <property type="protein sequence ID" value="ACY14408.1"/>
    <property type="molecule type" value="Genomic_DNA"/>
</dbReference>
<dbReference type="GO" id="GO:0022857">
    <property type="term" value="F:transmembrane transporter activity"/>
    <property type="evidence" value="ECO:0007669"/>
    <property type="project" value="InterPro"/>
</dbReference>
<comment type="subcellular location">
    <subcellularLocation>
        <location evidence="1">Membrane</location>
        <topology evidence="1">Multi-pass membrane protein</topology>
    </subcellularLocation>
</comment>
<keyword evidence="2 5" id="KW-0812">Transmembrane</keyword>
<evidence type="ECO:0000256" key="3">
    <source>
        <dbReference type="ARBA" id="ARBA00022989"/>
    </source>
</evidence>
<feature type="transmembrane region" description="Helical" evidence="5">
    <location>
        <begin position="135"/>
        <end position="155"/>
    </location>
</feature>
<dbReference type="Gene3D" id="1.20.1250.20">
    <property type="entry name" value="MFS general substrate transporter like domains"/>
    <property type="match status" value="2"/>
</dbReference>
<dbReference type="PANTHER" id="PTHR23514">
    <property type="entry name" value="BYPASS OF STOP CODON PROTEIN 6"/>
    <property type="match status" value="1"/>
</dbReference>
<dbReference type="GO" id="GO:0016020">
    <property type="term" value="C:membrane"/>
    <property type="evidence" value="ECO:0007669"/>
    <property type="project" value="UniProtKB-SubCell"/>
</dbReference>
<keyword evidence="7" id="KW-1185">Reference proteome</keyword>
<dbReference type="SUPFAM" id="SSF103473">
    <property type="entry name" value="MFS general substrate transporter"/>
    <property type="match status" value="1"/>
</dbReference>
<feature type="transmembrane region" description="Helical" evidence="5">
    <location>
        <begin position="206"/>
        <end position="225"/>
    </location>
</feature>
<dbReference type="Pfam" id="PF07690">
    <property type="entry name" value="MFS_1"/>
    <property type="match status" value="1"/>
</dbReference>
<feature type="transmembrane region" description="Helical" evidence="5">
    <location>
        <begin position="296"/>
        <end position="315"/>
    </location>
</feature>
<organism evidence="6 7">
    <name type="scientific">Haliangium ochraceum (strain DSM 14365 / JCM 11303 / SMP-2)</name>
    <dbReference type="NCBI Taxonomy" id="502025"/>
    <lineage>
        <taxon>Bacteria</taxon>
        <taxon>Pseudomonadati</taxon>
        <taxon>Myxococcota</taxon>
        <taxon>Polyangia</taxon>
        <taxon>Haliangiales</taxon>
        <taxon>Kofleriaceae</taxon>
        <taxon>Haliangium</taxon>
    </lineage>
</organism>
<dbReference type="AlphaFoldDB" id="D0LYT8"/>
<feature type="transmembrane region" description="Helical" evidence="5">
    <location>
        <begin position="161"/>
        <end position="179"/>
    </location>
</feature>
<accession>D0LYT8</accession>
<dbReference type="eggNOG" id="COG0738">
    <property type="taxonomic scope" value="Bacteria"/>
</dbReference>